<keyword evidence="4" id="KW-0575">Peroxidase</keyword>
<keyword evidence="3" id="KW-0150">Chloroplast</keyword>
<evidence type="ECO:0000256" key="11">
    <source>
        <dbReference type="ARBA" id="ARBA00023284"/>
    </source>
</evidence>
<evidence type="ECO:0000256" key="5">
    <source>
        <dbReference type="ARBA" id="ARBA00022640"/>
    </source>
</evidence>
<keyword evidence="10" id="KW-1015">Disulfide bond</keyword>
<evidence type="ECO:0000256" key="4">
    <source>
        <dbReference type="ARBA" id="ARBA00022559"/>
    </source>
</evidence>
<dbReference type="GO" id="GO:0008379">
    <property type="term" value="F:thioredoxin peroxidase activity"/>
    <property type="evidence" value="ECO:0007669"/>
    <property type="project" value="TreeGrafter"/>
</dbReference>
<evidence type="ECO:0000259" key="16">
    <source>
        <dbReference type="PROSITE" id="PS51352"/>
    </source>
</evidence>
<evidence type="ECO:0000256" key="2">
    <source>
        <dbReference type="ARBA" id="ARBA00013017"/>
    </source>
</evidence>
<evidence type="ECO:0000256" key="3">
    <source>
        <dbReference type="ARBA" id="ARBA00022528"/>
    </source>
</evidence>
<keyword evidence="6" id="KW-0049">Antioxidant</keyword>
<evidence type="ECO:0000256" key="8">
    <source>
        <dbReference type="ARBA" id="ARBA00023002"/>
    </source>
</evidence>
<proteinExistence type="inferred from homology"/>
<dbReference type="InterPro" id="IPR050924">
    <property type="entry name" value="Peroxiredoxin_BCP/PrxQ"/>
</dbReference>
<evidence type="ECO:0000313" key="17">
    <source>
        <dbReference type="EMBL" id="CAD8682568.1"/>
    </source>
</evidence>
<dbReference type="AlphaFoldDB" id="A0A7S0RNK0"/>
<gene>
    <name evidence="17" type="ORF">CLEI1391_LOCUS10757</name>
</gene>
<evidence type="ECO:0000256" key="9">
    <source>
        <dbReference type="ARBA" id="ARBA00023078"/>
    </source>
</evidence>
<dbReference type="PROSITE" id="PS51352">
    <property type="entry name" value="THIOREDOXIN_2"/>
    <property type="match status" value="1"/>
</dbReference>
<dbReference type="GO" id="GO:0045454">
    <property type="term" value="P:cell redox homeostasis"/>
    <property type="evidence" value="ECO:0007669"/>
    <property type="project" value="TreeGrafter"/>
</dbReference>
<feature type="domain" description="Thioredoxin" evidence="16">
    <location>
        <begin position="46"/>
        <end position="201"/>
    </location>
</feature>
<dbReference type="GO" id="GO:0009543">
    <property type="term" value="C:chloroplast thylakoid lumen"/>
    <property type="evidence" value="ECO:0007669"/>
    <property type="project" value="UniProtKB-SubCell"/>
</dbReference>
<evidence type="ECO:0000256" key="6">
    <source>
        <dbReference type="ARBA" id="ARBA00022862"/>
    </source>
</evidence>
<evidence type="ECO:0000256" key="7">
    <source>
        <dbReference type="ARBA" id="ARBA00022946"/>
    </source>
</evidence>
<keyword evidence="5" id="KW-0934">Plastid</keyword>
<dbReference type="EMBL" id="HBFB01019154">
    <property type="protein sequence ID" value="CAD8682568.1"/>
    <property type="molecule type" value="Transcribed_RNA"/>
</dbReference>
<keyword evidence="9" id="KW-0793">Thylakoid</keyword>
<dbReference type="InterPro" id="IPR000866">
    <property type="entry name" value="AhpC/TSA"/>
</dbReference>
<dbReference type="Pfam" id="PF00578">
    <property type="entry name" value="AhpC-TSA"/>
    <property type="match status" value="1"/>
</dbReference>
<dbReference type="EC" id="1.11.1.24" evidence="2"/>
<sequence length="203" mass="21826">MLAGSMTRATSVRAAPRAAFKAAAAPRAVAAPRARAYAVAVQASNLKVGDKMSDSSEYYRVLRRSDGGSVSLSSYQGKNAVVLFFYPKAGTPGCTKEVCKFRDEYKRFEDAGAVVFGISGDSPEENAAWAKANNLPFPLLSDQSNILRKTFGIKSDLLGLLPGRQTYVIDKSGKVILSFNDQLNAEQHVTEALNVLSRVTVNA</sequence>
<protein>
    <recommendedName>
        <fullName evidence="2">thioredoxin-dependent peroxiredoxin</fullName>
        <ecNumber evidence="2">1.11.1.24</ecNumber>
    </recommendedName>
    <alternativeName>
        <fullName evidence="12">Thioredoxin peroxidase</fullName>
    </alternativeName>
    <alternativeName>
        <fullName evidence="14">Thioredoxin-dependent peroxiredoxin Q</fullName>
    </alternativeName>
</protein>
<name>A0A7S0RNK0_9CHLO</name>
<dbReference type="CDD" id="cd03017">
    <property type="entry name" value="PRX_BCP"/>
    <property type="match status" value="1"/>
</dbReference>
<keyword evidence="7" id="KW-0809">Transit peptide</keyword>
<comment type="subcellular location">
    <subcellularLocation>
        <location evidence="1">Plastid</location>
        <location evidence="1">Chloroplast thylakoid lumen</location>
    </subcellularLocation>
</comment>
<comment type="catalytic activity">
    <reaction evidence="15">
        <text>a hydroperoxide + [thioredoxin]-dithiol = an alcohol + [thioredoxin]-disulfide + H2O</text>
        <dbReference type="Rhea" id="RHEA:62620"/>
        <dbReference type="Rhea" id="RHEA-COMP:10698"/>
        <dbReference type="Rhea" id="RHEA-COMP:10700"/>
        <dbReference type="ChEBI" id="CHEBI:15377"/>
        <dbReference type="ChEBI" id="CHEBI:29950"/>
        <dbReference type="ChEBI" id="CHEBI:30879"/>
        <dbReference type="ChEBI" id="CHEBI:35924"/>
        <dbReference type="ChEBI" id="CHEBI:50058"/>
        <dbReference type="EC" id="1.11.1.24"/>
    </reaction>
</comment>
<dbReference type="InterPro" id="IPR036249">
    <property type="entry name" value="Thioredoxin-like_sf"/>
</dbReference>
<keyword evidence="8" id="KW-0560">Oxidoreductase</keyword>
<organism evidence="17">
    <name type="scientific">Chlamydomonas leiostraca</name>
    <dbReference type="NCBI Taxonomy" id="1034604"/>
    <lineage>
        <taxon>Eukaryota</taxon>
        <taxon>Viridiplantae</taxon>
        <taxon>Chlorophyta</taxon>
        <taxon>core chlorophytes</taxon>
        <taxon>Chlorophyceae</taxon>
        <taxon>CS clade</taxon>
        <taxon>Chlamydomonadales</taxon>
        <taxon>Chlamydomonadaceae</taxon>
        <taxon>Chlamydomonas</taxon>
    </lineage>
</organism>
<dbReference type="InterPro" id="IPR013766">
    <property type="entry name" value="Thioredoxin_domain"/>
</dbReference>
<dbReference type="PANTHER" id="PTHR42801">
    <property type="entry name" value="THIOREDOXIN-DEPENDENT PEROXIDE REDUCTASE"/>
    <property type="match status" value="1"/>
</dbReference>
<reference evidence="17" key="1">
    <citation type="submission" date="2021-01" db="EMBL/GenBank/DDBJ databases">
        <authorList>
            <person name="Corre E."/>
            <person name="Pelletier E."/>
            <person name="Niang G."/>
            <person name="Scheremetjew M."/>
            <person name="Finn R."/>
            <person name="Kale V."/>
            <person name="Holt S."/>
            <person name="Cochrane G."/>
            <person name="Meng A."/>
            <person name="Brown T."/>
            <person name="Cohen L."/>
        </authorList>
    </citation>
    <scope>NUCLEOTIDE SEQUENCE</scope>
    <source>
        <strain evidence="17">SAG 11-49</strain>
    </source>
</reference>
<evidence type="ECO:0000256" key="10">
    <source>
        <dbReference type="ARBA" id="ARBA00023157"/>
    </source>
</evidence>
<evidence type="ECO:0000256" key="1">
    <source>
        <dbReference type="ARBA" id="ARBA00004456"/>
    </source>
</evidence>
<comment type="similarity">
    <text evidence="13">Belongs to the peroxiredoxin family. BCP/PrxQ subfamily.</text>
</comment>
<dbReference type="PANTHER" id="PTHR42801:SF4">
    <property type="entry name" value="AHPC_TSA FAMILY PROTEIN"/>
    <property type="match status" value="1"/>
</dbReference>
<dbReference type="Gene3D" id="3.40.30.10">
    <property type="entry name" value="Glutaredoxin"/>
    <property type="match status" value="1"/>
</dbReference>
<evidence type="ECO:0000256" key="15">
    <source>
        <dbReference type="ARBA" id="ARBA00049091"/>
    </source>
</evidence>
<evidence type="ECO:0000256" key="13">
    <source>
        <dbReference type="ARBA" id="ARBA00038489"/>
    </source>
</evidence>
<accession>A0A7S0RNK0</accession>
<dbReference type="GO" id="GO:0034599">
    <property type="term" value="P:cellular response to oxidative stress"/>
    <property type="evidence" value="ECO:0007669"/>
    <property type="project" value="TreeGrafter"/>
</dbReference>
<evidence type="ECO:0000256" key="14">
    <source>
        <dbReference type="ARBA" id="ARBA00042163"/>
    </source>
</evidence>
<dbReference type="FunFam" id="3.40.30.10:FF:000122">
    <property type="entry name" value="Peroxiredoxin Q chloroplastic"/>
    <property type="match status" value="1"/>
</dbReference>
<dbReference type="SUPFAM" id="SSF52833">
    <property type="entry name" value="Thioredoxin-like"/>
    <property type="match status" value="1"/>
</dbReference>
<evidence type="ECO:0000256" key="12">
    <source>
        <dbReference type="ARBA" id="ARBA00032824"/>
    </source>
</evidence>
<keyword evidence="11" id="KW-0676">Redox-active center</keyword>